<dbReference type="RefSeq" id="WP_135261214.1">
    <property type="nucleotide sequence ID" value="NZ_SMLM01000001.1"/>
</dbReference>
<dbReference type="EMBL" id="SMLM01000001">
    <property type="protein sequence ID" value="TFZ05133.1"/>
    <property type="molecule type" value="Genomic_DNA"/>
</dbReference>
<keyword evidence="3" id="KW-1185">Reference proteome</keyword>
<feature type="compositionally biased region" description="Acidic residues" evidence="1">
    <location>
        <begin position="57"/>
        <end position="68"/>
    </location>
</feature>
<accession>A0A4Z0C0S3</accession>
<organism evidence="2 3">
    <name type="scientific">Ramlibacter henchirensis</name>
    <dbReference type="NCBI Taxonomy" id="204072"/>
    <lineage>
        <taxon>Bacteria</taxon>
        <taxon>Pseudomonadati</taxon>
        <taxon>Pseudomonadota</taxon>
        <taxon>Betaproteobacteria</taxon>
        <taxon>Burkholderiales</taxon>
        <taxon>Comamonadaceae</taxon>
        <taxon>Ramlibacter</taxon>
    </lineage>
</organism>
<sequence>MPDPKDNAKLTGDTHLPDVESDLPVQEGSSDAGGQARPRGEQGRPGRGVRKAGVLTDGDDSDDTSDKG</sequence>
<dbReference type="OrthoDB" id="8913847at2"/>
<proteinExistence type="predicted"/>
<feature type="region of interest" description="Disordered" evidence="1">
    <location>
        <begin position="1"/>
        <end position="68"/>
    </location>
</feature>
<protein>
    <submittedName>
        <fullName evidence="2">Uncharacterized protein</fullName>
    </submittedName>
</protein>
<reference evidence="2 3" key="1">
    <citation type="submission" date="2019-03" db="EMBL/GenBank/DDBJ databases">
        <title>Ramlibacter henchirensis DSM 14656, whole genome shotgun sequence.</title>
        <authorList>
            <person name="Zhang X."/>
            <person name="Feng G."/>
            <person name="Zhu H."/>
        </authorList>
    </citation>
    <scope>NUCLEOTIDE SEQUENCE [LARGE SCALE GENOMIC DNA]</scope>
    <source>
        <strain evidence="2 3">DSM 14656</strain>
    </source>
</reference>
<evidence type="ECO:0000313" key="2">
    <source>
        <dbReference type="EMBL" id="TFZ05133.1"/>
    </source>
</evidence>
<dbReference type="Proteomes" id="UP000298180">
    <property type="component" value="Unassembled WGS sequence"/>
</dbReference>
<evidence type="ECO:0000256" key="1">
    <source>
        <dbReference type="SAM" id="MobiDB-lite"/>
    </source>
</evidence>
<gene>
    <name evidence="2" type="ORF">EZ313_00160</name>
</gene>
<evidence type="ECO:0000313" key="3">
    <source>
        <dbReference type="Proteomes" id="UP000298180"/>
    </source>
</evidence>
<name>A0A4Z0C0S3_9BURK</name>
<comment type="caution">
    <text evidence="2">The sequence shown here is derived from an EMBL/GenBank/DDBJ whole genome shotgun (WGS) entry which is preliminary data.</text>
</comment>
<dbReference type="AlphaFoldDB" id="A0A4Z0C0S3"/>